<protein>
    <recommendedName>
        <fullName evidence="4">Tetratricopeptide repeat protein</fullName>
    </recommendedName>
</protein>
<keyword evidence="1" id="KW-0732">Signal</keyword>
<accession>A0A7K3WNA6</accession>
<organism evidence="2 3">
    <name type="scientific">Cryomorpha ignava</name>
    <dbReference type="NCBI Taxonomy" id="101383"/>
    <lineage>
        <taxon>Bacteria</taxon>
        <taxon>Pseudomonadati</taxon>
        <taxon>Bacteroidota</taxon>
        <taxon>Flavobacteriia</taxon>
        <taxon>Flavobacteriales</taxon>
        <taxon>Cryomorphaceae</taxon>
        <taxon>Cryomorpha</taxon>
    </lineage>
</organism>
<dbReference type="EMBL" id="JAAGVY010000002">
    <property type="protein sequence ID" value="NEN22185.1"/>
    <property type="molecule type" value="Genomic_DNA"/>
</dbReference>
<proteinExistence type="predicted"/>
<evidence type="ECO:0000256" key="1">
    <source>
        <dbReference type="SAM" id="SignalP"/>
    </source>
</evidence>
<dbReference type="AlphaFoldDB" id="A0A7K3WNA6"/>
<dbReference type="Proteomes" id="UP000486602">
    <property type="component" value="Unassembled WGS sequence"/>
</dbReference>
<dbReference type="Gene3D" id="1.25.40.10">
    <property type="entry name" value="Tetratricopeptide repeat domain"/>
    <property type="match status" value="1"/>
</dbReference>
<dbReference type="InterPro" id="IPR011990">
    <property type="entry name" value="TPR-like_helical_dom_sf"/>
</dbReference>
<keyword evidence="3" id="KW-1185">Reference proteome</keyword>
<dbReference type="SUPFAM" id="SSF48452">
    <property type="entry name" value="TPR-like"/>
    <property type="match status" value="1"/>
</dbReference>
<dbReference type="RefSeq" id="WP_163282911.1">
    <property type="nucleotide sequence ID" value="NZ_JAAGVY010000002.1"/>
</dbReference>
<reference evidence="2 3" key="1">
    <citation type="submission" date="2020-02" db="EMBL/GenBank/DDBJ databases">
        <title>Out from the shadows clarifying the taxonomy of the family Cryomorphaceae and related taxa by utilizing the GTDB taxonomic framework.</title>
        <authorList>
            <person name="Bowman J.P."/>
        </authorList>
    </citation>
    <scope>NUCLEOTIDE SEQUENCE [LARGE SCALE GENOMIC DNA]</scope>
    <source>
        <strain evidence="2 3">QSSC 1-22</strain>
    </source>
</reference>
<feature type="signal peptide" evidence="1">
    <location>
        <begin position="1"/>
        <end position="22"/>
    </location>
</feature>
<evidence type="ECO:0008006" key="4">
    <source>
        <dbReference type="Google" id="ProtNLM"/>
    </source>
</evidence>
<name>A0A7K3WNA6_9FLAO</name>
<evidence type="ECO:0000313" key="3">
    <source>
        <dbReference type="Proteomes" id="UP000486602"/>
    </source>
</evidence>
<sequence length="244" mass="28410">MKFKIQIVIAAAFIFVAGFAKAQEDEFADLRILYMDQKYEKLISKAEGYVDKDKTRKSPEPYLYLSKAYFEMSQLDEYAEKYPPDKAFRDALKWASKYRRKDKEGNIYDENDFYFNELKKSAIEEAGGLMSDEKYSRAKRYYDGITDFDPNDAGAWLMLGYCQMQMRSMQEAKLTYQEAGKALHTADMEKLNSTERKLLLDGVINYSDYLIQEGMKDSARTTLDLARPALEGDSEFEMYLKKVN</sequence>
<evidence type="ECO:0000313" key="2">
    <source>
        <dbReference type="EMBL" id="NEN22185.1"/>
    </source>
</evidence>
<feature type="chain" id="PRO_5029660153" description="Tetratricopeptide repeat protein" evidence="1">
    <location>
        <begin position="23"/>
        <end position="244"/>
    </location>
</feature>
<comment type="caution">
    <text evidence="2">The sequence shown here is derived from an EMBL/GenBank/DDBJ whole genome shotgun (WGS) entry which is preliminary data.</text>
</comment>
<gene>
    <name evidence="2" type="ORF">G3O08_01540</name>
</gene>